<keyword evidence="5" id="KW-0732">Signal</keyword>
<evidence type="ECO:0000259" key="6">
    <source>
        <dbReference type="PROSITE" id="PS51007"/>
    </source>
</evidence>
<dbReference type="PANTHER" id="PTHR40394:SF2">
    <property type="entry name" value="QUINOL:CYTOCHROME C OXIDOREDUCTASE MEMBRANE PROTEIN"/>
    <property type="match status" value="1"/>
</dbReference>
<dbReference type="InterPro" id="IPR036909">
    <property type="entry name" value="Cyt_c-like_dom_sf"/>
</dbReference>
<feature type="chain" id="PRO_5045972362" evidence="5">
    <location>
        <begin position="18"/>
        <end position="176"/>
    </location>
</feature>
<evidence type="ECO:0000256" key="2">
    <source>
        <dbReference type="ARBA" id="ARBA00022723"/>
    </source>
</evidence>
<dbReference type="PROSITE" id="PS51257">
    <property type="entry name" value="PROKAR_LIPOPROTEIN"/>
    <property type="match status" value="1"/>
</dbReference>
<evidence type="ECO:0000313" key="8">
    <source>
        <dbReference type="Proteomes" id="UP000193884"/>
    </source>
</evidence>
<feature type="domain" description="Cytochrome c" evidence="6">
    <location>
        <begin position="73"/>
        <end position="158"/>
    </location>
</feature>
<dbReference type="Proteomes" id="UP000193884">
    <property type="component" value="Unassembled WGS sequence"/>
</dbReference>
<sequence length="176" mass="19342">MTARALPWLLLLSSVLAGCGDHSMSQQNRYGTFSKAGLFKDGTEAQALPPGVVAQGDLDRLQQITKPPAVDMALLARGRERYDIYCSPCHGFSGHGDGMIVQRGFPAPPSYHSARLRSADAQHFFDVITHGYGAMYSYAARVEPRDRWAIIAYIRALQQSQHADVADVPELRSKLP</sequence>
<gene>
    <name evidence="7" type="ORF">BST63_12115</name>
</gene>
<keyword evidence="8" id="KW-1185">Reference proteome</keyword>
<evidence type="ECO:0000256" key="1">
    <source>
        <dbReference type="ARBA" id="ARBA00022617"/>
    </source>
</evidence>
<accession>A0ABX3X6R7</accession>
<proteinExistence type="predicted"/>
<dbReference type="PROSITE" id="PS51007">
    <property type="entry name" value="CYTC"/>
    <property type="match status" value="1"/>
</dbReference>
<feature type="signal peptide" evidence="5">
    <location>
        <begin position="1"/>
        <end position="17"/>
    </location>
</feature>
<keyword evidence="3 4" id="KW-0408">Iron</keyword>
<keyword evidence="1 4" id="KW-0349">Heme</keyword>
<organism evidence="7 8">
    <name type="scientific">Bradyrhizobium canariense</name>
    <dbReference type="NCBI Taxonomy" id="255045"/>
    <lineage>
        <taxon>Bacteria</taxon>
        <taxon>Pseudomonadati</taxon>
        <taxon>Pseudomonadota</taxon>
        <taxon>Alphaproteobacteria</taxon>
        <taxon>Hyphomicrobiales</taxon>
        <taxon>Nitrobacteraceae</taxon>
        <taxon>Bradyrhizobium</taxon>
    </lineage>
</organism>
<protein>
    <submittedName>
        <fullName evidence="7">Cytochrome C</fullName>
    </submittedName>
</protein>
<dbReference type="EMBL" id="NAFK01000153">
    <property type="protein sequence ID" value="OSJ30524.1"/>
    <property type="molecule type" value="Genomic_DNA"/>
</dbReference>
<dbReference type="Gene3D" id="1.10.760.10">
    <property type="entry name" value="Cytochrome c-like domain"/>
    <property type="match status" value="1"/>
</dbReference>
<keyword evidence="2 4" id="KW-0479">Metal-binding</keyword>
<dbReference type="InterPro" id="IPR009056">
    <property type="entry name" value="Cyt_c-like_dom"/>
</dbReference>
<name>A0ABX3X6R7_9BRAD</name>
<dbReference type="PANTHER" id="PTHR40394">
    <property type="entry name" value="LIPOPROTEIN-RELATED"/>
    <property type="match status" value="1"/>
</dbReference>
<reference evidence="7 8" key="1">
    <citation type="submission" date="2017-03" db="EMBL/GenBank/DDBJ databases">
        <title>Whole genome sequences of fourteen strains of Bradyrhizobium canariense and one strain of Bradyrhizobium japonicum isolated from Lupinus (Papilionoideae: Genisteae) species in Algeria.</title>
        <authorList>
            <person name="Crovadore J."/>
            <person name="Chekireb D."/>
            <person name="Brachmann A."/>
            <person name="Chablais R."/>
            <person name="Cochard B."/>
            <person name="Lefort F."/>
        </authorList>
    </citation>
    <scope>NUCLEOTIDE SEQUENCE [LARGE SCALE GENOMIC DNA]</scope>
    <source>
        <strain evidence="7 8">UBMAN05</strain>
    </source>
</reference>
<dbReference type="SUPFAM" id="SSF46626">
    <property type="entry name" value="Cytochrome c"/>
    <property type="match status" value="1"/>
</dbReference>
<comment type="caution">
    <text evidence="7">The sequence shown here is derived from an EMBL/GenBank/DDBJ whole genome shotgun (WGS) entry which is preliminary data.</text>
</comment>
<dbReference type="Pfam" id="PF13442">
    <property type="entry name" value="Cytochrome_CBB3"/>
    <property type="match status" value="1"/>
</dbReference>
<evidence type="ECO:0000256" key="5">
    <source>
        <dbReference type="SAM" id="SignalP"/>
    </source>
</evidence>
<evidence type="ECO:0000256" key="4">
    <source>
        <dbReference type="PROSITE-ProRule" id="PRU00433"/>
    </source>
</evidence>
<dbReference type="RefSeq" id="WP_085384169.1">
    <property type="nucleotide sequence ID" value="NZ_NAFJ01000130.1"/>
</dbReference>
<evidence type="ECO:0000256" key="3">
    <source>
        <dbReference type="ARBA" id="ARBA00023004"/>
    </source>
</evidence>
<evidence type="ECO:0000313" key="7">
    <source>
        <dbReference type="EMBL" id="OSJ30524.1"/>
    </source>
</evidence>